<proteinExistence type="predicted"/>
<evidence type="ECO:0000313" key="2">
    <source>
        <dbReference type="Proteomes" id="UP000074072"/>
    </source>
</evidence>
<protein>
    <submittedName>
        <fullName evidence="1">Uncharacterized protein</fullName>
    </submittedName>
</protein>
<sequence>MSGDVRAAGAHGAWRPIAKLPVELKDGRYVLLWVRARPLVAFWANYENGGDWSTDDGLRPMPSMFAELVHPRGSGPIHDA</sequence>
<accession>A0A147ILV8</accession>
<evidence type="ECO:0000313" key="1">
    <source>
        <dbReference type="EMBL" id="KTT96140.1"/>
    </source>
</evidence>
<gene>
    <name evidence="1" type="ORF">SB4_16350</name>
</gene>
<dbReference type="EMBL" id="LDTE01000117">
    <property type="protein sequence ID" value="KTT96140.1"/>
    <property type="molecule type" value="Genomic_DNA"/>
</dbReference>
<comment type="caution">
    <text evidence="1">The sequence shown here is derived from an EMBL/GenBank/DDBJ whole genome shotgun (WGS) entry which is preliminary data.</text>
</comment>
<reference evidence="1 2" key="1">
    <citation type="journal article" date="2016" name="Front. Microbiol.">
        <title>Genomic Resource of Rice Seed Associated Bacteria.</title>
        <authorList>
            <person name="Midha S."/>
            <person name="Bansal K."/>
            <person name="Sharma S."/>
            <person name="Kumar N."/>
            <person name="Patil P.P."/>
            <person name="Chaudhry V."/>
            <person name="Patil P.B."/>
        </authorList>
    </citation>
    <scope>NUCLEOTIDE SEQUENCE [LARGE SCALE GENOMIC DNA]</scope>
    <source>
        <strain evidence="1 2">SB4</strain>
    </source>
</reference>
<organism evidence="1 2">
    <name type="scientific">Sphingomonas sanguinis</name>
    <dbReference type="NCBI Taxonomy" id="33051"/>
    <lineage>
        <taxon>Bacteria</taxon>
        <taxon>Pseudomonadati</taxon>
        <taxon>Pseudomonadota</taxon>
        <taxon>Alphaproteobacteria</taxon>
        <taxon>Sphingomonadales</taxon>
        <taxon>Sphingomonadaceae</taxon>
        <taxon>Sphingomonas</taxon>
    </lineage>
</organism>
<dbReference type="RefSeq" id="WP_058753408.1">
    <property type="nucleotide sequence ID" value="NZ_LDTE01000117.1"/>
</dbReference>
<dbReference type="AlphaFoldDB" id="A0A147ILV8"/>
<name>A0A147ILV8_9SPHN</name>
<dbReference type="PATRIC" id="fig|33051.4.peg.702"/>
<dbReference type="Proteomes" id="UP000074072">
    <property type="component" value="Unassembled WGS sequence"/>
</dbReference>